<feature type="region of interest" description="Disordered" evidence="7">
    <location>
        <begin position="113"/>
        <end position="136"/>
    </location>
</feature>
<dbReference type="Pfam" id="PF20168">
    <property type="entry name" value="PDS5"/>
    <property type="match status" value="1"/>
</dbReference>
<evidence type="ECO:0000256" key="8">
    <source>
        <dbReference type="SAM" id="Phobius"/>
    </source>
</evidence>
<organism evidence="9 10">
    <name type="scientific">Zingiber officinale</name>
    <name type="common">Ginger</name>
    <name type="synonym">Amomum zingiber</name>
    <dbReference type="NCBI Taxonomy" id="94328"/>
    <lineage>
        <taxon>Eukaryota</taxon>
        <taxon>Viridiplantae</taxon>
        <taxon>Streptophyta</taxon>
        <taxon>Embryophyta</taxon>
        <taxon>Tracheophyta</taxon>
        <taxon>Spermatophyta</taxon>
        <taxon>Magnoliopsida</taxon>
        <taxon>Liliopsida</taxon>
        <taxon>Zingiberales</taxon>
        <taxon>Zingiberaceae</taxon>
        <taxon>Zingiber</taxon>
    </lineage>
</organism>
<keyword evidence="5 8" id="KW-1133">Transmembrane helix</keyword>
<keyword evidence="3" id="KW-0813">Transport</keyword>
<name>A0A8J5GWT0_ZINOF</name>
<dbReference type="GO" id="GO:0005337">
    <property type="term" value="F:nucleoside transmembrane transporter activity"/>
    <property type="evidence" value="ECO:0007669"/>
    <property type="project" value="InterPro"/>
</dbReference>
<protein>
    <submittedName>
        <fullName evidence="9">Uncharacterized protein</fullName>
    </submittedName>
</protein>
<evidence type="ECO:0000256" key="3">
    <source>
        <dbReference type="ARBA" id="ARBA00022448"/>
    </source>
</evidence>
<dbReference type="EMBL" id="JACMSC010000008">
    <property type="protein sequence ID" value="KAG6511461.1"/>
    <property type="molecule type" value="Genomic_DNA"/>
</dbReference>
<dbReference type="AlphaFoldDB" id="A0A8J5GWT0"/>
<proteinExistence type="inferred from homology"/>
<evidence type="ECO:0000313" key="9">
    <source>
        <dbReference type="EMBL" id="KAG6511461.1"/>
    </source>
</evidence>
<gene>
    <name evidence="9" type="ORF">ZIOFF_029529</name>
</gene>
<comment type="similarity">
    <text evidence="2">Belongs to the SLC29A/ENT transporter (TC 2.A.57) family.</text>
</comment>
<evidence type="ECO:0000256" key="6">
    <source>
        <dbReference type="ARBA" id="ARBA00023136"/>
    </source>
</evidence>
<dbReference type="PANTHER" id="PTHR10332">
    <property type="entry name" value="EQUILIBRATIVE NUCLEOSIDE TRANSPORTER"/>
    <property type="match status" value="1"/>
</dbReference>
<sequence length="424" mass="46923">MDIEKMGCKLEASGFGSKGGRECIDRMTENSRCNGEKKVGENVAGMGPKHRYNVSVDESSSAVSLKREGVMMRVDVAAREAKFLFLPSTQHRAQPHQATRVCFALPHSDGEKEEMVSEEEEISLSSSSGSLPTSKDDPSFTLRKALIYKIHKLLNEQAIPDRYACAFALASMDCVGQLRDDSMKFLNEFLQMRSRQFSIKIDDVAQKRDAIANTKHPGYVALVHLGDKQNDVSQITSYMLGIFSAIQKADDSVDAICTHVGSLAIKHLTMHCKISLDASHLVLLPSLYFKVCQDANDQGRSTATDKLLEGGFMRQILSLATGGMQKQAEKYIPLLKPLVLSSRKGLIAAILSGFLLIPAFYFTVKYGDQGWMIMLTSCLGLSNGYLTVCVLTAAPKGYKVYMSIPLFFFSFDNQKHSFKETKCE</sequence>
<dbReference type="Proteomes" id="UP000734854">
    <property type="component" value="Unassembled WGS sequence"/>
</dbReference>
<evidence type="ECO:0000256" key="2">
    <source>
        <dbReference type="ARBA" id="ARBA00007965"/>
    </source>
</evidence>
<feature type="transmembrane region" description="Helical" evidence="8">
    <location>
        <begin position="370"/>
        <end position="394"/>
    </location>
</feature>
<reference evidence="9 10" key="1">
    <citation type="submission" date="2020-08" db="EMBL/GenBank/DDBJ databases">
        <title>Plant Genome Project.</title>
        <authorList>
            <person name="Zhang R.-G."/>
        </authorList>
    </citation>
    <scope>NUCLEOTIDE SEQUENCE [LARGE SCALE GENOMIC DNA]</scope>
    <source>
        <tissue evidence="9">Rhizome</tissue>
    </source>
</reference>
<keyword evidence="10" id="KW-1185">Reference proteome</keyword>
<dbReference type="PANTHER" id="PTHR10332:SF30">
    <property type="entry name" value="EQUILIBRATIVE NUCLEOTIDE TRANSPORTER 2"/>
    <property type="match status" value="1"/>
</dbReference>
<evidence type="ECO:0000313" key="10">
    <source>
        <dbReference type="Proteomes" id="UP000734854"/>
    </source>
</evidence>
<evidence type="ECO:0000256" key="5">
    <source>
        <dbReference type="ARBA" id="ARBA00022989"/>
    </source>
</evidence>
<comment type="caution">
    <text evidence="9">The sequence shown here is derived from an EMBL/GenBank/DDBJ whole genome shotgun (WGS) entry which is preliminary data.</text>
</comment>
<evidence type="ECO:0000256" key="7">
    <source>
        <dbReference type="SAM" id="MobiDB-lite"/>
    </source>
</evidence>
<feature type="transmembrane region" description="Helical" evidence="8">
    <location>
        <begin position="345"/>
        <end position="364"/>
    </location>
</feature>
<dbReference type="InterPro" id="IPR002259">
    <property type="entry name" value="Eqnu_transpt"/>
</dbReference>
<keyword evidence="4 8" id="KW-0812">Transmembrane</keyword>
<comment type="subcellular location">
    <subcellularLocation>
        <location evidence="1">Membrane</location>
        <topology evidence="1">Multi-pass membrane protein</topology>
    </subcellularLocation>
</comment>
<keyword evidence="6 8" id="KW-0472">Membrane</keyword>
<dbReference type="GO" id="GO:0005886">
    <property type="term" value="C:plasma membrane"/>
    <property type="evidence" value="ECO:0007669"/>
    <property type="project" value="TreeGrafter"/>
</dbReference>
<accession>A0A8J5GWT0</accession>
<evidence type="ECO:0000256" key="1">
    <source>
        <dbReference type="ARBA" id="ARBA00004141"/>
    </source>
</evidence>
<evidence type="ECO:0000256" key="4">
    <source>
        <dbReference type="ARBA" id="ARBA00022692"/>
    </source>
</evidence>